<feature type="domain" description="AB hydrolase-1" evidence="1">
    <location>
        <begin position="21"/>
        <end position="225"/>
    </location>
</feature>
<proteinExistence type="predicted"/>
<dbReference type="InterPro" id="IPR029058">
    <property type="entry name" value="AB_hydrolase_fold"/>
</dbReference>
<name>A0ABX8CI14_9NOCA</name>
<dbReference type="InterPro" id="IPR050266">
    <property type="entry name" value="AB_hydrolase_sf"/>
</dbReference>
<dbReference type="InterPro" id="IPR000073">
    <property type="entry name" value="AB_hydrolase_1"/>
</dbReference>
<dbReference type="SUPFAM" id="SSF53474">
    <property type="entry name" value="alpha/beta-Hydrolases"/>
    <property type="match status" value="1"/>
</dbReference>
<organism evidence="2 3">
    <name type="scientific">Nocardia tengchongensis</name>
    <dbReference type="NCBI Taxonomy" id="2055889"/>
    <lineage>
        <taxon>Bacteria</taxon>
        <taxon>Bacillati</taxon>
        <taxon>Actinomycetota</taxon>
        <taxon>Actinomycetes</taxon>
        <taxon>Mycobacteriales</taxon>
        <taxon>Nocardiaceae</taxon>
        <taxon>Nocardia</taxon>
    </lineage>
</organism>
<sequence length="263" mass="28042">MPFASRGSVKIHYTDTGGPGPAVVLGHGLFMDEEMFAPQRDALTPDYRLIAIDSRGHGLTEDDDTPFSYWDLARDAWAVVDELGLDRVVVGGVGHGGYTAVRMALLAQPRVAGLIVVGCGGAAMTPQRRAGYREVLDLWTSSAAPGPTIKMVGSLMIGSTVADQRPWREKWAAAPRDRIRLAGECLVNRDSVVELLGDIHCPALVMRGLADQAISAELVEELAAALGNPTPVHTISAAAMTPTLTHPDEVNALLRDFLDALPS</sequence>
<reference evidence="2 3" key="1">
    <citation type="submission" date="2021-04" db="EMBL/GenBank/DDBJ databases">
        <title>Nocardia tengchongensis.</title>
        <authorList>
            <person name="Zhuang k."/>
            <person name="Ran Y."/>
            <person name="Li W."/>
        </authorList>
    </citation>
    <scope>NUCLEOTIDE SEQUENCE [LARGE SCALE GENOMIC DNA]</scope>
    <source>
        <strain evidence="2 3">CFH S0057</strain>
    </source>
</reference>
<gene>
    <name evidence="2" type="ORF">KHQ06_25000</name>
</gene>
<keyword evidence="3" id="KW-1185">Reference proteome</keyword>
<dbReference type="GO" id="GO:0016787">
    <property type="term" value="F:hydrolase activity"/>
    <property type="evidence" value="ECO:0007669"/>
    <property type="project" value="UniProtKB-KW"/>
</dbReference>
<dbReference type="EMBL" id="CP074371">
    <property type="protein sequence ID" value="QVI19612.1"/>
    <property type="molecule type" value="Genomic_DNA"/>
</dbReference>
<accession>A0ABX8CI14</accession>
<protein>
    <submittedName>
        <fullName evidence="2">Alpha/beta hydrolase</fullName>
    </submittedName>
</protein>
<dbReference type="Pfam" id="PF00561">
    <property type="entry name" value="Abhydrolase_1"/>
    <property type="match status" value="1"/>
</dbReference>
<evidence type="ECO:0000313" key="2">
    <source>
        <dbReference type="EMBL" id="QVI19612.1"/>
    </source>
</evidence>
<dbReference type="PANTHER" id="PTHR43798:SF5">
    <property type="entry name" value="MONOACYLGLYCEROL LIPASE ABHD6"/>
    <property type="match status" value="1"/>
</dbReference>
<keyword evidence="2" id="KW-0378">Hydrolase</keyword>
<dbReference type="Proteomes" id="UP000683310">
    <property type="component" value="Chromosome"/>
</dbReference>
<dbReference type="PANTHER" id="PTHR43798">
    <property type="entry name" value="MONOACYLGLYCEROL LIPASE"/>
    <property type="match status" value="1"/>
</dbReference>
<dbReference type="Gene3D" id="3.40.50.1820">
    <property type="entry name" value="alpha/beta hydrolase"/>
    <property type="match status" value="1"/>
</dbReference>
<evidence type="ECO:0000259" key="1">
    <source>
        <dbReference type="Pfam" id="PF00561"/>
    </source>
</evidence>
<evidence type="ECO:0000313" key="3">
    <source>
        <dbReference type="Proteomes" id="UP000683310"/>
    </source>
</evidence>